<keyword evidence="2" id="KW-1185">Reference proteome</keyword>
<sequence length="315" mass="33801">MIAALLLALAAPDTVPPVDPLTATVETSDVDRFAAIFDAASGVPTAADLQRGYLDPGSEGVRVFTPDRIESAAHLAKAVAADRAGYERALRVCLPIVRETQGELRATYLALHGLLPDQSLPRIFLVIGAGNSGGTAAPGVQVLGLEVLCRISETPEALRATLRSFYAHETVHALQHDPDGALAAANGNVLLQNVLVEGAADFIATLVTGRQIDPERAAWGIANERMLWTRFDADLALVQGSGDLSRGKPAGDALYRWIGNAGDPPTGWKSEAGYWVGQRIWQRWYDRQSDKHAAIHRMLTLDRLNEILAVGRYGG</sequence>
<reference evidence="2" key="1">
    <citation type="submission" date="2016-10" db="EMBL/GenBank/DDBJ databases">
        <authorList>
            <person name="Varghese N."/>
            <person name="Submissions S."/>
        </authorList>
    </citation>
    <scope>NUCLEOTIDE SEQUENCE [LARGE SCALE GENOMIC DNA]</scope>
    <source>
        <strain evidence="2">JS21-1</strain>
    </source>
</reference>
<evidence type="ECO:0000313" key="1">
    <source>
        <dbReference type="EMBL" id="SEL77239.1"/>
    </source>
</evidence>
<evidence type="ECO:0000313" key="2">
    <source>
        <dbReference type="Proteomes" id="UP000199214"/>
    </source>
</evidence>
<dbReference type="Proteomes" id="UP000199214">
    <property type="component" value="Unassembled WGS sequence"/>
</dbReference>
<accession>A0A1H7SYB8</accession>
<gene>
    <name evidence="1" type="ORF">SAMN05216382_2601</name>
</gene>
<dbReference type="AlphaFoldDB" id="A0A1H7SYB8"/>
<name>A0A1H7SYB8_9SPHN</name>
<dbReference type="OrthoDB" id="6402335at2"/>
<organism evidence="1 2">
    <name type="scientific">Sphingomonas palmae</name>
    <dbReference type="NCBI Taxonomy" id="1855283"/>
    <lineage>
        <taxon>Bacteria</taxon>
        <taxon>Pseudomonadati</taxon>
        <taxon>Pseudomonadota</taxon>
        <taxon>Alphaproteobacteria</taxon>
        <taxon>Sphingomonadales</taxon>
        <taxon>Sphingomonadaceae</taxon>
        <taxon>Sphingomonas</taxon>
    </lineage>
</organism>
<proteinExistence type="predicted"/>
<dbReference type="RefSeq" id="WP_093006997.1">
    <property type="nucleotide sequence ID" value="NZ_FNZZ01000005.1"/>
</dbReference>
<protein>
    <recommendedName>
        <fullName evidence="3">DUF2268 domain-containing protein</fullName>
    </recommendedName>
</protein>
<dbReference type="STRING" id="1855283.SAMN05216382_2601"/>
<evidence type="ECO:0008006" key="3">
    <source>
        <dbReference type="Google" id="ProtNLM"/>
    </source>
</evidence>
<dbReference type="EMBL" id="FNZZ01000005">
    <property type="protein sequence ID" value="SEL77239.1"/>
    <property type="molecule type" value="Genomic_DNA"/>
</dbReference>